<dbReference type="InterPro" id="IPR020845">
    <property type="entry name" value="AMP-binding_CS"/>
</dbReference>
<sequence length="656" mass="71869">MAREEEGPAMMDAAERRLRVVSAHLEPQAGATAGLAANPTAGEYAHVQGYSVVLPEKLQTGKWNVYRSAESPLRLINRFPATPDIGTLHDNFVYAVETFTDCRYLGTRVCADGAVGDYKWMTYGEASTSRIAIGSGLIYHGISEGARIGLYFINRPEWIIIDHACAAYSYVSVPLYDTLGPDAVQFIVNHATVEAIFCVPQTLSTLLSFLTQMPCVRLIVVVGGDNANTPSTTAAAGVEIITYSRLHSQGKMSSQTYRPPKPEDVATICYTSGTTGTPKGAVLSHENLIANVAGSSLGVKFYPSDVYISYLPLAHIYERANQIALLHYGVAIGFYQGDNLKLMDDLAALRPTVFASVPRLYNRIYSAITNAVKDSGGLKERLFRTAYNAKRQALVNGRNPSPMWDKLVFNKIKARLGGRVRLMTSGASPLSADVMEFLRICFGGEVLEGYGMTETSCVITTMDIGDKLIGHVGSPNPSCEVKLVDVPEMNYTCEDQPYPRGEICVRGPTIFRGYYKDEVQTRDVIDNDGWLHTGDIGLWLPGGRLKIIDRKKNIFKLAQGEYIAPEKIENVYAKCKFIAQCFIYGDSFNSFLVAIVAVEPDVLKAWAASQGIQSEDLRQLCVDPRAKAAVLADMDSIGKEAQVSLCTSDCTYILHK</sequence>
<dbReference type="GO" id="GO:0106290">
    <property type="term" value="F:trans-cinnamate-CoA ligase activity"/>
    <property type="evidence" value="ECO:0007669"/>
    <property type="project" value="UniProtKB-ARBA"/>
</dbReference>
<comment type="catalytic activity">
    <reaction evidence="10">
        <text>a long-chain fatty acid + ATP + CoA = a long-chain fatty acyl-CoA + AMP + diphosphate</text>
        <dbReference type="Rhea" id="RHEA:15421"/>
        <dbReference type="ChEBI" id="CHEBI:30616"/>
        <dbReference type="ChEBI" id="CHEBI:33019"/>
        <dbReference type="ChEBI" id="CHEBI:57287"/>
        <dbReference type="ChEBI" id="CHEBI:57560"/>
        <dbReference type="ChEBI" id="CHEBI:83139"/>
        <dbReference type="ChEBI" id="CHEBI:456215"/>
        <dbReference type="EC" id="6.2.1.3"/>
    </reaction>
</comment>
<evidence type="ECO:0000256" key="5">
    <source>
        <dbReference type="ARBA" id="ARBA00022832"/>
    </source>
</evidence>
<dbReference type="EC" id="6.2.1.3" evidence="10"/>
<evidence type="ECO:0000259" key="11">
    <source>
        <dbReference type="Pfam" id="PF00501"/>
    </source>
</evidence>
<evidence type="ECO:0000256" key="7">
    <source>
        <dbReference type="ARBA" id="ARBA00034219"/>
    </source>
</evidence>
<evidence type="ECO:0000256" key="3">
    <source>
        <dbReference type="ARBA" id="ARBA00022598"/>
    </source>
</evidence>
<evidence type="ECO:0000256" key="8">
    <source>
        <dbReference type="ARBA" id="ARBA00034223"/>
    </source>
</evidence>
<comment type="function">
    <text evidence="10">Catalyzes the conversion of long-chain fatty acids to their active form acyl-CoAs for both synthesis of cellular lipids, and degradation via beta-oxidation.</text>
</comment>
<evidence type="ECO:0000256" key="9">
    <source>
        <dbReference type="ARBA" id="ARBA00034252"/>
    </source>
</evidence>
<keyword evidence="5 10" id="KW-0276">Fatty acid metabolism</keyword>
<keyword evidence="4 10" id="KW-0547">Nucleotide-binding</keyword>
<accession>A0A8R7QAX6</accession>
<name>A0A8R7QAX6_TRIUA</name>
<evidence type="ECO:0000256" key="10">
    <source>
        <dbReference type="RuleBase" id="RU369030"/>
    </source>
</evidence>
<protein>
    <recommendedName>
        <fullName evidence="10">Long-chain-fatty-acid--CoA ligase</fullName>
        <ecNumber evidence="10">6.2.1.3</ecNumber>
    </recommendedName>
</protein>
<dbReference type="Pfam" id="PF00501">
    <property type="entry name" value="AMP-binding"/>
    <property type="match status" value="1"/>
</dbReference>
<proteinExistence type="inferred from homology"/>
<comment type="catalytic activity">
    <reaction evidence="8">
        <text>(E)-4-coumaroyl-AMP + CoA = (E)-4-coumaroyl-CoA + AMP + H(+)</text>
        <dbReference type="Rhea" id="RHEA:72423"/>
        <dbReference type="ChEBI" id="CHEBI:15378"/>
        <dbReference type="ChEBI" id="CHEBI:57287"/>
        <dbReference type="ChEBI" id="CHEBI:85008"/>
        <dbReference type="ChEBI" id="CHEBI:192348"/>
        <dbReference type="ChEBI" id="CHEBI:456215"/>
    </reaction>
    <physiologicalReaction direction="left-to-right" evidence="8">
        <dbReference type="Rhea" id="RHEA:72424"/>
    </physiologicalReaction>
</comment>
<evidence type="ECO:0000313" key="13">
    <source>
        <dbReference type="Proteomes" id="UP000015106"/>
    </source>
</evidence>
<comment type="similarity">
    <text evidence="2 10">Belongs to the ATP-dependent AMP-binding enzyme family.</text>
</comment>
<keyword evidence="6 10" id="KW-0067">ATP-binding</keyword>
<dbReference type="GO" id="GO:0005783">
    <property type="term" value="C:endoplasmic reticulum"/>
    <property type="evidence" value="ECO:0007669"/>
    <property type="project" value="TreeGrafter"/>
</dbReference>
<reference evidence="12" key="3">
    <citation type="submission" date="2022-06" db="UniProtKB">
        <authorList>
            <consortium name="EnsemblPlants"/>
        </authorList>
    </citation>
    <scope>IDENTIFICATION</scope>
</reference>
<comment type="catalytic activity">
    <reaction evidence="9">
        <text>(E)-4-coumarate + ATP + CoA = (E)-4-coumaroyl-CoA + AMP + diphosphate</text>
        <dbReference type="Rhea" id="RHEA:19641"/>
        <dbReference type="ChEBI" id="CHEBI:12876"/>
        <dbReference type="ChEBI" id="CHEBI:30616"/>
        <dbReference type="ChEBI" id="CHEBI:33019"/>
        <dbReference type="ChEBI" id="CHEBI:57287"/>
        <dbReference type="ChEBI" id="CHEBI:85008"/>
        <dbReference type="ChEBI" id="CHEBI:456215"/>
        <dbReference type="EC" id="6.2.1.12"/>
    </reaction>
    <physiologicalReaction direction="left-to-right" evidence="9">
        <dbReference type="Rhea" id="RHEA:19642"/>
    </physiologicalReaction>
</comment>
<dbReference type="GO" id="GO:0016207">
    <property type="term" value="F:4-coumarate-CoA ligase activity"/>
    <property type="evidence" value="ECO:0007669"/>
    <property type="project" value="UniProtKB-EC"/>
</dbReference>
<dbReference type="SUPFAM" id="SSF56801">
    <property type="entry name" value="Acetyl-CoA synthetase-like"/>
    <property type="match status" value="1"/>
</dbReference>
<dbReference type="Proteomes" id="UP000015106">
    <property type="component" value="Chromosome 5"/>
</dbReference>
<dbReference type="GO" id="GO:0016020">
    <property type="term" value="C:membrane"/>
    <property type="evidence" value="ECO:0007669"/>
    <property type="project" value="TreeGrafter"/>
</dbReference>
<evidence type="ECO:0000256" key="2">
    <source>
        <dbReference type="ARBA" id="ARBA00006432"/>
    </source>
</evidence>
<organism evidence="12 13">
    <name type="scientific">Triticum urartu</name>
    <name type="common">Red wild einkorn</name>
    <name type="synonym">Crithodium urartu</name>
    <dbReference type="NCBI Taxonomy" id="4572"/>
    <lineage>
        <taxon>Eukaryota</taxon>
        <taxon>Viridiplantae</taxon>
        <taxon>Streptophyta</taxon>
        <taxon>Embryophyta</taxon>
        <taxon>Tracheophyta</taxon>
        <taxon>Spermatophyta</taxon>
        <taxon>Magnoliopsida</taxon>
        <taxon>Liliopsida</taxon>
        <taxon>Poales</taxon>
        <taxon>Poaceae</taxon>
        <taxon>BOP clade</taxon>
        <taxon>Pooideae</taxon>
        <taxon>Triticodae</taxon>
        <taxon>Triticeae</taxon>
        <taxon>Triticinae</taxon>
        <taxon>Triticum</taxon>
    </lineage>
</organism>
<evidence type="ECO:0000256" key="4">
    <source>
        <dbReference type="ARBA" id="ARBA00022741"/>
    </source>
</evidence>
<dbReference type="GO" id="GO:0004467">
    <property type="term" value="F:long-chain fatty acid-CoA ligase activity"/>
    <property type="evidence" value="ECO:0007669"/>
    <property type="project" value="UniProtKB-EC"/>
</dbReference>
<dbReference type="GO" id="GO:0005524">
    <property type="term" value="F:ATP binding"/>
    <property type="evidence" value="ECO:0007669"/>
    <property type="project" value="UniProtKB-KW"/>
</dbReference>
<dbReference type="InterPro" id="IPR042099">
    <property type="entry name" value="ANL_N_sf"/>
</dbReference>
<keyword evidence="10" id="KW-0443">Lipid metabolism</keyword>
<dbReference type="AlphaFoldDB" id="A0A8R7QAX6"/>
<keyword evidence="3 10" id="KW-0436">Ligase</keyword>
<feature type="domain" description="AMP-dependent synthetase/ligase" evidence="11">
    <location>
        <begin position="115"/>
        <end position="515"/>
    </location>
</feature>
<reference evidence="13" key="1">
    <citation type="journal article" date="2013" name="Nature">
        <title>Draft genome of the wheat A-genome progenitor Triticum urartu.</title>
        <authorList>
            <person name="Ling H.Q."/>
            <person name="Zhao S."/>
            <person name="Liu D."/>
            <person name="Wang J."/>
            <person name="Sun H."/>
            <person name="Zhang C."/>
            <person name="Fan H."/>
            <person name="Li D."/>
            <person name="Dong L."/>
            <person name="Tao Y."/>
            <person name="Gao C."/>
            <person name="Wu H."/>
            <person name="Li Y."/>
            <person name="Cui Y."/>
            <person name="Guo X."/>
            <person name="Zheng S."/>
            <person name="Wang B."/>
            <person name="Yu K."/>
            <person name="Liang Q."/>
            <person name="Yang W."/>
            <person name="Lou X."/>
            <person name="Chen J."/>
            <person name="Feng M."/>
            <person name="Jian J."/>
            <person name="Zhang X."/>
            <person name="Luo G."/>
            <person name="Jiang Y."/>
            <person name="Liu J."/>
            <person name="Wang Z."/>
            <person name="Sha Y."/>
            <person name="Zhang B."/>
            <person name="Wu H."/>
            <person name="Tang D."/>
            <person name="Shen Q."/>
            <person name="Xue P."/>
            <person name="Zou S."/>
            <person name="Wang X."/>
            <person name="Liu X."/>
            <person name="Wang F."/>
            <person name="Yang Y."/>
            <person name="An X."/>
            <person name="Dong Z."/>
            <person name="Zhang K."/>
            <person name="Zhang X."/>
            <person name="Luo M.C."/>
            <person name="Dvorak J."/>
            <person name="Tong Y."/>
            <person name="Wang J."/>
            <person name="Yang H."/>
            <person name="Li Z."/>
            <person name="Wang D."/>
            <person name="Zhang A."/>
            <person name="Wang J."/>
        </authorList>
    </citation>
    <scope>NUCLEOTIDE SEQUENCE</scope>
    <source>
        <strain evidence="13">cv. G1812</strain>
    </source>
</reference>
<dbReference type="Gramene" id="TuG1812G0500001569.01.T04">
    <property type="protein sequence ID" value="TuG1812G0500001569.01.T04"/>
    <property type="gene ID" value="TuG1812G0500001569.01"/>
</dbReference>
<evidence type="ECO:0000313" key="12">
    <source>
        <dbReference type="EnsemblPlants" id="TuG1812G0500001569.01.T04"/>
    </source>
</evidence>
<comment type="cofactor">
    <cofactor evidence="1">
        <name>Mg(2+)</name>
        <dbReference type="ChEBI" id="CHEBI:18420"/>
    </cofactor>
</comment>
<dbReference type="Gene3D" id="3.40.50.12780">
    <property type="entry name" value="N-terminal domain of ligase-like"/>
    <property type="match status" value="1"/>
</dbReference>
<dbReference type="EnsemblPlants" id="TuG1812G0500001569.01.T04">
    <property type="protein sequence ID" value="TuG1812G0500001569.01.T04"/>
    <property type="gene ID" value="TuG1812G0500001569.01"/>
</dbReference>
<evidence type="ECO:0000256" key="1">
    <source>
        <dbReference type="ARBA" id="ARBA00001946"/>
    </source>
</evidence>
<gene>
    <name evidence="12" type="primary">LOC125508605</name>
</gene>
<comment type="catalytic activity">
    <reaction evidence="7">
        <text>(E)-4-coumarate + ATP + H(+) = (E)-4-coumaroyl-AMP + diphosphate</text>
        <dbReference type="Rhea" id="RHEA:72419"/>
        <dbReference type="ChEBI" id="CHEBI:12876"/>
        <dbReference type="ChEBI" id="CHEBI:15378"/>
        <dbReference type="ChEBI" id="CHEBI:30616"/>
        <dbReference type="ChEBI" id="CHEBI:33019"/>
        <dbReference type="ChEBI" id="CHEBI:192348"/>
    </reaction>
    <physiologicalReaction direction="left-to-right" evidence="7">
        <dbReference type="Rhea" id="RHEA:72420"/>
    </physiologicalReaction>
</comment>
<dbReference type="PANTHER" id="PTHR43272:SF33">
    <property type="entry name" value="AMP-BINDING DOMAIN-CONTAINING PROTEIN-RELATED"/>
    <property type="match status" value="1"/>
</dbReference>
<keyword evidence="13" id="KW-1185">Reference proteome</keyword>
<reference evidence="12" key="2">
    <citation type="submission" date="2018-03" db="EMBL/GenBank/DDBJ databases">
        <title>The Triticum urartu genome reveals the dynamic nature of wheat genome evolution.</title>
        <authorList>
            <person name="Ling H."/>
            <person name="Ma B."/>
            <person name="Shi X."/>
            <person name="Liu H."/>
            <person name="Dong L."/>
            <person name="Sun H."/>
            <person name="Cao Y."/>
            <person name="Gao Q."/>
            <person name="Zheng S."/>
            <person name="Li Y."/>
            <person name="Yu Y."/>
            <person name="Du H."/>
            <person name="Qi M."/>
            <person name="Li Y."/>
            <person name="Yu H."/>
            <person name="Cui Y."/>
            <person name="Wang N."/>
            <person name="Chen C."/>
            <person name="Wu H."/>
            <person name="Zhao Y."/>
            <person name="Zhang J."/>
            <person name="Li Y."/>
            <person name="Zhou W."/>
            <person name="Zhang B."/>
            <person name="Hu W."/>
            <person name="Eijk M."/>
            <person name="Tang J."/>
            <person name="Witsenboer H."/>
            <person name="Zhao S."/>
            <person name="Li Z."/>
            <person name="Zhang A."/>
            <person name="Wang D."/>
            <person name="Liang C."/>
        </authorList>
    </citation>
    <scope>NUCLEOTIDE SEQUENCE [LARGE SCALE GENOMIC DNA]</scope>
    <source>
        <strain evidence="12">cv. G1812</strain>
    </source>
</reference>
<dbReference type="InterPro" id="IPR045311">
    <property type="entry name" value="LC-FACS_euk"/>
</dbReference>
<evidence type="ECO:0000256" key="6">
    <source>
        <dbReference type="ARBA" id="ARBA00022840"/>
    </source>
</evidence>
<dbReference type="CDD" id="cd05927">
    <property type="entry name" value="LC-FACS_euk"/>
    <property type="match status" value="1"/>
</dbReference>
<dbReference type="PANTHER" id="PTHR43272">
    <property type="entry name" value="LONG-CHAIN-FATTY-ACID--COA LIGASE"/>
    <property type="match status" value="1"/>
</dbReference>
<dbReference type="InterPro" id="IPR000873">
    <property type="entry name" value="AMP-dep_synth/lig_dom"/>
</dbReference>
<dbReference type="PROSITE" id="PS00455">
    <property type="entry name" value="AMP_BINDING"/>
    <property type="match status" value="1"/>
</dbReference>
<dbReference type="GO" id="GO:0009698">
    <property type="term" value="P:phenylpropanoid metabolic process"/>
    <property type="evidence" value="ECO:0007669"/>
    <property type="project" value="UniProtKB-ARBA"/>
</dbReference>